<dbReference type="NCBIfam" id="TIGR03513">
    <property type="entry name" value="GldL_gliding"/>
    <property type="match status" value="1"/>
</dbReference>
<dbReference type="Pfam" id="PF22827">
    <property type="entry name" value="GldL_N"/>
    <property type="match status" value="1"/>
</dbReference>
<dbReference type="AlphaFoldDB" id="A0A9D9DU66"/>
<evidence type="ECO:0000259" key="2">
    <source>
        <dbReference type="Pfam" id="PF22827"/>
    </source>
</evidence>
<keyword evidence="1" id="KW-0812">Transmembrane</keyword>
<feature type="transmembrane region" description="Helical" evidence="1">
    <location>
        <begin position="20"/>
        <end position="37"/>
    </location>
</feature>
<reference evidence="3" key="2">
    <citation type="journal article" date="2021" name="PeerJ">
        <title>Extensive microbial diversity within the chicken gut microbiome revealed by metagenomics and culture.</title>
        <authorList>
            <person name="Gilroy R."/>
            <person name="Ravi A."/>
            <person name="Getino M."/>
            <person name="Pursley I."/>
            <person name="Horton D.L."/>
            <person name="Alikhan N.F."/>
            <person name="Baker D."/>
            <person name="Gharbi K."/>
            <person name="Hall N."/>
            <person name="Watson M."/>
            <person name="Adriaenssens E.M."/>
            <person name="Foster-Nyarko E."/>
            <person name="Jarju S."/>
            <person name="Secka A."/>
            <person name="Antonio M."/>
            <person name="Oren A."/>
            <person name="Chaudhuri R.R."/>
            <person name="La Ragione R."/>
            <person name="Hildebrand F."/>
            <person name="Pallen M.J."/>
        </authorList>
    </citation>
    <scope>NUCLEOTIDE SEQUENCE</scope>
    <source>
        <strain evidence="3">2889</strain>
    </source>
</reference>
<keyword evidence="1" id="KW-0472">Membrane</keyword>
<evidence type="ECO:0000256" key="1">
    <source>
        <dbReference type="SAM" id="Phobius"/>
    </source>
</evidence>
<keyword evidence="1" id="KW-1133">Transmembrane helix</keyword>
<reference evidence="3" key="1">
    <citation type="submission" date="2020-10" db="EMBL/GenBank/DDBJ databases">
        <authorList>
            <person name="Gilroy R."/>
        </authorList>
    </citation>
    <scope>NUCLEOTIDE SEQUENCE</scope>
    <source>
        <strain evidence="3">2889</strain>
    </source>
</reference>
<proteinExistence type="predicted"/>
<protein>
    <submittedName>
        <fullName evidence="3">Gliding motility protein GldL</fullName>
    </submittedName>
</protein>
<feature type="domain" description="Gliding motility protein GldL-like N-terminal" evidence="2">
    <location>
        <begin position="20"/>
        <end position="80"/>
    </location>
</feature>
<dbReference type="Gene3D" id="1.10.287.2610">
    <property type="match status" value="1"/>
</dbReference>
<dbReference type="Proteomes" id="UP000823612">
    <property type="component" value="Unassembled WGS sequence"/>
</dbReference>
<evidence type="ECO:0000313" key="3">
    <source>
        <dbReference type="EMBL" id="MBO8432190.1"/>
    </source>
</evidence>
<gene>
    <name evidence="3" type="primary">gldL</name>
    <name evidence="3" type="ORF">IAB08_02700</name>
</gene>
<accession>A0A9D9DU66</accession>
<comment type="caution">
    <text evidence="3">The sequence shown here is derived from an EMBL/GenBank/DDBJ whole genome shotgun (WGS) entry which is preliminary data.</text>
</comment>
<name>A0A9D9DU66_9BACT</name>
<dbReference type="EMBL" id="JADIMZ010000034">
    <property type="protein sequence ID" value="MBO8432190.1"/>
    <property type="molecule type" value="Genomic_DNA"/>
</dbReference>
<organism evidence="3 4">
    <name type="scientific">Candidatus Pullibacteroides excrementavium</name>
    <dbReference type="NCBI Taxonomy" id="2840905"/>
    <lineage>
        <taxon>Bacteria</taxon>
        <taxon>Pseudomonadati</taxon>
        <taxon>Bacteroidota</taxon>
        <taxon>Bacteroidia</taxon>
        <taxon>Bacteroidales</taxon>
        <taxon>Candidatus Pullibacteroides</taxon>
    </lineage>
</organism>
<dbReference type="InterPro" id="IPR019852">
    <property type="entry name" value="Motility-assoc_prot_GldL"/>
</dbReference>
<evidence type="ECO:0000313" key="4">
    <source>
        <dbReference type="Proteomes" id="UP000823612"/>
    </source>
</evidence>
<sequence length="245" mass="27324">MALTFKFVEKPGYKRWMGFLYGWGASIVIIGALFKILHWQGANLMLMLGMFTEAVIFFFSAFEKPHPEFDWDRVYPVLKNDENGKPLYPEGTAPQACGSAAGSQNILSDKLEEMLEKANVTPVVFEKLSSGLEKLTQTTQNLNNLTNVVGVNQSYAAELGKMTEHLNTLNKFYADQIQVSRTQAEANLKLQADVNKIMESLSASLQSSLKYRQELDELSNKVAAINKMYGQMLAAMQNTHPAAKA</sequence>
<dbReference type="InterPro" id="IPR055087">
    <property type="entry name" value="GldL-like_N"/>
</dbReference>